<dbReference type="Proteomes" id="UP001156670">
    <property type="component" value="Unassembled WGS sequence"/>
</dbReference>
<feature type="chain" id="PRO_5047128721" description="DUF4398 domain-containing protein" evidence="1">
    <location>
        <begin position="23"/>
        <end position="93"/>
    </location>
</feature>
<reference evidence="3" key="1">
    <citation type="journal article" date="2019" name="Int. J. Syst. Evol. Microbiol.">
        <title>The Global Catalogue of Microorganisms (GCM) 10K type strain sequencing project: providing services to taxonomists for standard genome sequencing and annotation.</title>
        <authorList>
            <consortium name="The Broad Institute Genomics Platform"/>
            <consortium name="The Broad Institute Genome Sequencing Center for Infectious Disease"/>
            <person name="Wu L."/>
            <person name="Ma J."/>
        </authorList>
    </citation>
    <scope>NUCLEOTIDE SEQUENCE [LARGE SCALE GENOMIC DNA]</scope>
    <source>
        <strain evidence="3">NBRC 111980</strain>
    </source>
</reference>
<keyword evidence="3" id="KW-1185">Reference proteome</keyword>
<evidence type="ECO:0000313" key="3">
    <source>
        <dbReference type="Proteomes" id="UP001156670"/>
    </source>
</evidence>
<protein>
    <recommendedName>
        <fullName evidence="4">DUF4398 domain-containing protein</fullName>
    </recommendedName>
</protein>
<evidence type="ECO:0008006" key="4">
    <source>
        <dbReference type="Google" id="ProtNLM"/>
    </source>
</evidence>
<evidence type="ECO:0000313" key="2">
    <source>
        <dbReference type="EMBL" id="GLQ93104.1"/>
    </source>
</evidence>
<sequence length="93" mass="10120">MKRIAFAAVLVGLTLVGSVALAQYQPGRDIWYSRHPNLARAQDLISQAYGSIQAARQANEYQLNGHAARAEQLLDAANRELKLAAETSNAEGR</sequence>
<feature type="signal peptide" evidence="1">
    <location>
        <begin position="1"/>
        <end position="22"/>
    </location>
</feature>
<evidence type="ECO:0000256" key="1">
    <source>
        <dbReference type="SAM" id="SignalP"/>
    </source>
</evidence>
<accession>A0ABQ5XN21</accession>
<name>A0ABQ5XN21_9GAMM</name>
<dbReference type="EMBL" id="BSOB01000017">
    <property type="protein sequence ID" value="GLQ93104.1"/>
    <property type="molecule type" value="Genomic_DNA"/>
</dbReference>
<comment type="caution">
    <text evidence="2">The sequence shown here is derived from an EMBL/GenBank/DDBJ whole genome shotgun (WGS) entry which is preliminary data.</text>
</comment>
<keyword evidence="1" id="KW-0732">Signal</keyword>
<organism evidence="2 3">
    <name type="scientific">Dyella acidisoli</name>
    <dbReference type="NCBI Taxonomy" id="1867834"/>
    <lineage>
        <taxon>Bacteria</taxon>
        <taxon>Pseudomonadati</taxon>
        <taxon>Pseudomonadota</taxon>
        <taxon>Gammaproteobacteria</taxon>
        <taxon>Lysobacterales</taxon>
        <taxon>Rhodanobacteraceae</taxon>
        <taxon>Dyella</taxon>
    </lineage>
</organism>
<gene>
    <name evidence="2" type="ORF">GCM10007901_20550</name>
</gene>
<proteinExistence type="predicted"/>
<dbReference type="RefSeq" id="WP_284320829.1">
    <property type="nucleotide sequence ID" value="NZ_BSOB01000017.1"/>
</dbReference>